<feature type="region of interest" description="Disordered" evidence="1">
    <location>
        <begin position="1"/>
        <end position="40"/>
    </location>
</feature>
<organism evidence="2">
    <name type="scientific">marine sediment metagenome</name>
    <dbReference type="NCBI Taxonomy" id="412755"/>
    <lineage>
        <taxon>unclassified sequences</taxon>
        <taxon>metagenomes</taxon>
        <taxon>ecological metagenomes</taxon>
    </lineage>
</organism>
<proteinExistence type="predicted"/>
<evidence type="ECO:0000313" key="2">
    <source>
        <dbReference type="EMBL" id="GAG85065.1"/>
    </source>
</evidence>
<evidence type="ECO:0000256" key="1">
    <source>
        <dbReference type="SAM" id="MobiDB-lite"/>
    </source>
</evidence>
<dbReference type="AlphaFoldDB" id="X1AQR3"/>
<sequence length="145" mass="16208">MDDVSDSDISAGVRNTNNGTNPSGMRARTRNNTGFSQLSMPDGIAPWEKVQQIIQDDEVAKGVKSDHRKTFSGVWKIPSPKDVLRRIYDKIVSLRKQTVEKVEDFSSESTFAIITFTSRQAAIAGKFSYCFHPIDRRLLCSSHVA</sequence>
<comment type="caution">
    <text evidence="2">The sequence shown here is derived from an EMBL/GenBank/DDBJ whole genome shotgun (WGS) entry which is preliminary data.</text>
</comment>
<name>X1AQR3_9ZZZZ</name>
<protein>
    <submittedName>
        <fullName evidence="2">Uncharacterized protein</fullName>
    </submittedName>
</protein>
<reference evidence="2" key="1">
    <citation type="journal article" date="2014" name="Front. Microbiol.">
        <title>High frequency of phylogenetically diverse reductive dehalogenase-homologous genes in deep subseafloor sedimentary metagenomes.</title>
        <authorList>
            <person name="Kawai M."/>
            <person name="Futagami T."/>
            <person name="Toyoda A."/>
            <person name="Takaki Y."/>
            <person name="Nishi S."/>
            <person name="Hori S."/>
            <person name="Arai W."/>
            <person name="Tsubouchi T."/>
            <person name="Morono Y."/>
            <person name="Uchiyama I."/>
            <person name="Ito T."/>
            <person name="Fujiyama A."/>
            <person name="Inagaki F."/>
            <person name="Takami H."/>
        </authorList>
    </citation>
    <scope>NUCLEOTIDE SEQUENCE</scope>
    <source>
        <strain evidence="2">Expedition CK06-06</strain>
    </source>
</reference>
<dbReference type="EMBL" id="BART01018032">
    <property type="protein sequence ID" value="GAG85065.1"/>
    <property type="molecule type" value="Genomic_DNA"/>
</dbReference>
<gene>
    <name evidence="2" type="ORF">S01H4_34125</name>
</gene>
<feature type="compositionally biased region" description="Polar residues" evidence="1">
    <location>
        <begin position="30"/>
        <end position="39"/>
    </location>
</feature>
<feature type="compositionally biased region" description="Polar residues" evidence="1">
    <location>
        <begin position="13"/>
        <end position="23"/>
    </location>
</feature>
<accession>X1AQR3</accession>